<evidence type="ECO:0000313" key="3">
    <source>
        <dbReference type="EMBL" id="MBY0098845.1"/>
    </source>
</evidence>
<keyword evidence="1" id="KW-0175">Coiled coil</keyword>
<dbReference type="EMBL" id="JACWFH010000029">
    <property type="protein sequence ID" value="MBY0098845.1"/>
    <property type="molecule type" value="Genomic_DNA"/>
</dbReference>
<feature type="coiled-coil region" evidence="1">
    <location>
        <begin position="159"/>
        <end position="216"/>
    </location>
</feature>
<dbReference type="PANTHER" id="PTHR47245">
    <property type="entry name" value="PEPTIDYLPROLYL ISOMERASE"/>
    <property type="match status" value="1"/>
</dbReference>
<protein>
    <submittedName>
        <fullName evidence="3">SurA N-terminal domain-containing protein</fullName>
    </submittedName>
</protein>
<keyword evidence="4" id="KW-1185">Reference proteome</keyword>
<dbReference type="InterPro" id="IPR050245">
    <property type="entry name" value="PrsA_foldase"/>
</dbReference>
<proteinExistence type="predicted"/>
<name>A0ABS7K9F4_9BACI</name>
<reference evidence="3 4" key="1">
    <citation type="submission" date="2020-07" db="EMBL/GenBank/DDBJ databases">
        <title>Fungal Genomes of the International Space Station.</title>
        <authorList>
            <person name="Seuylemezian A."/>
            <person name="Singh N.K."/>
            <person name="Wood J."/>
            <person name="Venkateswaran K."/>
        </authorList>
    </citation>
    <scope>NUCLEOTIDE SEQUENCE [LARGE SCALE GENOMIC DNA]</scope>
    <source>
        <strain evidence="3 4">PL-B2</strain>
    </source>
</reference>
<feature type="chain" id="PRO_5045914819" evidence="2">
    <location>
        <begin position="24"/>
        <end position="222"/>
    </location>
</feature>
<gene>
    <name evidence="3" type="ORF">H0185_18935</name>
</gene>
<evidence type="ECO:0000313" key="4">
    <source>
        <dbReference type="Proteomes" id="UP000769780"/>
    </source>
</evidence>
<comment type="caution">
    <text evidence="3">The sequence shown here is derived from an EMBL/GenBank/DDBJ whole genome shotgun (WGS) entry which is preliminary data.</text>
</comment>
<sequence>MFKRASKWFILLGMVTLILGACSEDKSSEVVATVNGEEILKTDYETELENTKNMYTQQGMNLDDLDDEMKEQVELSVLNQLVNTKLVLQSAKEDGITVEQSELDSEMDAIKSQFEDDAKYEEKLKENKITEKELKVQVKNQLTITKYLDSTIGKIEVNEDEVTGKYEEYKKALESQKQEPEDFKTIKPQLEQQVTAEKKNEKVNKLIEDLRTKNEKNIDITL</sequence>
<dbReference type="PANTHER" id="PTHR47245:SF2">
    <property type="entry name" value="PEPTIDYL-PROLYL CIS-TRANS ISOMERASE HP_0175-RELATED"/>
    <property type="match status" value="1"/>
</dbReference>
<feature type="signal peptide" evidence="2">
    <location>
        <begin position="1"/>
        <end position="23"/>
    </location>
</feature>
<keyword evidence="2" id="KW-0732">Signal</keyword>
<dbReference type="Pfam" id="PF13624">
    <property type="entry name" value="SurA_N_3"/>
    <property type="match status" value="1"/>
</dbReference>
<evidence type="ECO:0000256" key="1">
    <source>
        <dbReference type="SAM" id="Coils"/>
    </source>
</evidence>
<evidence type="ECO:0000256" key="2">
    <source>
        <dbReference type="SAM" id="SignalP"/>
    </source>
</evidence>
<dbReference type="PROSITE" id="PS51257">
    <property type="entry name" value="PROKAR_LIPOPROTEIN"/>
    <property type="match status" value="1"/>
</dbReference>
<accession>A0ABS7K9F4</accession>
<dbReference type="SUPFAM" id="SSF109998">
    <property type="entry name" value="Triger factor/SurA peptide-binding domain-like"/>
    <property type="match status" value="1"/>
</dbReference>
<dbReference type="Gene3D" id="1.10.4030.10">
    <property type="entry name" value="Porin chaperone SurA, peptide-binding domain"/>
    <property type="match status" value="1"/>
</dbReference>
<organism evidence="3 4">
    <name type="scientific">Mesobacillus maritimus</name>
    <dbReference type="NCBI Taxonomy" id="1643336"/>
    <lineage>
        <taxon>Bacteria</taxon>
        <taxon>Bacillati</taxon>
        <taxon>Bacillota</taxon>
        <taxon>Bacilli</taxon>
        <taxon>Bacillales</taxon>
        <taxon>Bacillaceae</taxon>
        <taxon>Mesobacillus</taxon>
    </lineage>
</organism>
<dbReference type="RefSeq" id="WP_221875064.1">
    <property type="nucleotide sequence ID" value="NZ_JACWFH010000029.1"/>
</dbReference>
<dbReference type="InterPro" id="IPR027304">
    <property type="entry name" value="Trigger_fact/SurA_dom_sf"/>
</dbReference>
<dbReference type="Proteomes" id="UP000769780">
    <property type="component" value="Unassembled WGS sequence"/>
</dbReference>